<dbReference type="GO" id="GO:0032259">
    <property type="term" value="P:methylation"/>
    <property type="evidence" value="ECO:0007669"/>
    <property type="project" value="UniProtKB-KW"/>
</dbReference>
<feature type="compositionally biased region" description="Basic and acidic residues" evidence="1">
    <location>
        <begin position="10"/>
        <end position="37"/>
    </location>
</feature>
<evidence type="ECO:0000259" key="3">
    <source>
        <dbReference type="Pfam" id="PF08484"/>
    </source>
</evidence>
<dbReference type="InterPro" id="IPR038576">
    <property type="entry name" value="Methyltransf_Zn-bd_dom_put_sf"/>
</dbReference>
<evidence type="ECO:0000256" key="1">
    <source>
        <dbReference type="SAM" id="MobiDB-lite"/>
    </source>
</evidence>
<dbReference type="Pfam" id="PF08421">
    <property type="entry name" value="Methyltransf_13"/>
    <property type="match status" value="1"/>
</dbReference>
<proteinExistence type="predicted"/>
<gene>
    <name evidence="4" type="ORF">F5544_22545</name>
</gene>
<name>A0A6G9YGM4_9NOCA</name>
<dbReference type="InterPro" id="IPR029063">
    <property type="entry name" value="SAM-dependent_MTases_sf"/>
</dbReference>
<dbReference type="InterPro" id="IPR013691">
    <property type="entry name" value="MeTrfase_14"/>
</dbReference>
<evidence type="ECO:0000313" key="5">
    <source>
        <dbReference type="Proteomes" id="UP000503540"/>
    </source>
</evidence>
<feature type="domain" description="Methyltransferase putative zinc binding" evidence="2">
    <location>
        <begin position="92"/>
        <end position="161"/>
    </location>
</feature>
<accession>A0A6G9YGM4</accession>
<evidence type="ECO:0000313" key="4">
    <source>
        <dbReference type="EMBL" id="QIS12371.1"/>
    </source>
</evidence>
<keyword evidence="4" id="KW-0808">Transferase</keyword>
<feature type="domain" description="C-methyltransferase" evidence="3">
    <location>
        <begin position="341"/>
        <end position="499"/>
    </location>
</feature>
<evidence type="ECO:0000259" key="2">
    <source>
        <dbReference type="Pfam" id="PF08421"/>
    </source>
</evidence>
<feature type="compositionally biased region" description="Basic and acidic residues" evidence="1">
    <location>
        <begin position="46"/>
        <end position="59"/>
    </location>
</feature>
<dbReference type="Pfam" id="PF13489">
    <property type="entry name" value="Methyltransf_23"/>
    <property type="match status" value="1"/>
</dbReference>
<dbReference type="Proteomes" id="UP000503540">
    <property type="component" value="Chromosome"/>
</dbReference>
<dbReference type="Gene3D" id="3.40.50.720">
    <property type="entry name" value="NAD(P)-binding Rossmann-like Domain"/>
    <property type="match status" value="1"/>
</dbReference>
<dbReference type="Pfam" id="PF08484">
    <property type="entry name" value="Methyltransf_14"/>
    <property type="match status" value="1"/>
</dbReference>
<sequence length="504" mass="55577">MRGRLRRDGRRIDLGGHRTRREGDRPAHLAGTDRGRSDLLPARRGASFDRRPDQGEGEARLAAPHHVHRTGAADGRPRYGERVTEALTIDRCRVCGNTRLETVVDLGTMALTGVFPAADAADVPRYPLELVRCVRSDPSAADPDECGLVQLRHTANFDEMYSAGYGYRSGLNRSMIDHLGRRVARIRARIDLGPEDLVIDIGSNDATLLKWYPPGAASVVGIDPLAEKFREFYPPHVRVVPGFFGTPAVAAALNGKRAKVITSVAMFYDVPDPLGFMRAVRDALTDDGIWVLEQSYLPAMLATTSYDTICHEHLEYYTLDQIEWMARRSGFTVLEVERNTVNGGSFALTLAKHGTPAHADAAALAGMRAEEAALGLHGPQLYADFAKRVDQHRDRVRDFFDRSRQAGLRTLGYGASTKGNVLLQYCGIGPAELPCLAEVNPDKFGKFTPGTAIPIVPEAEARAQAPDQFFVLPWHFRTMLVEREREFLESGGRLVFPLPELGVV</sequence>
<organism evidence="4 5">
    <name type="scientific">Nocardia arthritidis</name>
    <dbReference type="NCBI Taxonomy" id="228602"/>
    <lineage>
        <taxon>Bacteria</taxon>
        <taxon>Bacillati</taxon>
        <taxon>Actinomycetota</taxon>
        <taxon>Actinomycetes</taxon>
        <taxon>Mycobacteriales</taxon>
        <taxon>Nocardiaceae</taxon>
        <taxon>Nocardia</taxon>
    </lineage>
</organism>
<dbReference type="SUPFAM" id="SSF53335">
    <property type="entry name" value="S-adenosyl-L-methionine-dependent methyltransferases"/>
    <property type="match status" value="1"/>
</dbReference>
<dbReference type="GO" id="GO:0008168">
    <property type="term" value="F:methyltransferase activity"/>
    <property type="evidence" value="ECO:0007669"/>
    <property type="project" value="UniProtKB-KW"/>
</dbReference>
<reference evidence="4 5" key="1">
    <citation type="journal article" date="2019" name="ACS Chem. Biol.">
        <title>Identification and Mobilization of a Cryptic Antibiotic Biosynthesis Gene Locus from a Human-Pathogenic Nocardia Isolate.</title>
        <authorList>
            <person name="Herisse M."/>
            <person name="Ishida K."/>
            <person name="Porter J.L."/>
            <person name="Howden B."/>
            <person name="Hertweck C."/>
            <person name="Stinear T.P."/>
            <person name="Pidot S.J."/>
        </authorList>
    </citation>
    <scope>NUCLEOTIDE SEQUENCE [LARGE SCALE GENOMIC DNA]</scope>
    <source>
        <strain evidence="4 5">AUSMDU00012717</strain>
    </source>
</reference>
<feature type="region of interest" description="Disordered" evidence="1">
    <location>
        <begin position="1"/>
        <end position="60"/>
    </location>
</feature>
<protein>
    <submittedName>
        <fullName evidence="4">Methyltransferase domain-containing protein</fullName>
    </submittedName>
</protein>
<keyword evidence="4" id="KW-0489">Methyltransferase</keyword>
<keyword evidence="5" id="KW-1185">Reference proteome</keyword>
<dbReference type="KEGG" id="nah:F5544_22545"/>
<dbReference type="EMBL" id="CP046172">
    <property type="protein sequence ID" value="QIS12371.1"/>
    <property type="molecule type" value="Genomic_DNA"/>
</dbReference>
<dbReference type="InterPro" id="IPR013630">
    <property type="entry name" value="Methyltransf_Zn-bd_dom_put"/>
</dbReference>
<dbReference type="Gene3D" id="3.40.50.150">
    <property type="entry name" value="Vaccinia Virus protein VP39"/>
    <property type="match status" value="1"/>
</dbReference>
<dbReference type="AlphaFoldDB" id="A0A6G9YGM4"/>
<dbReference type="Gene3D" id="6.20.50.110">
    <property type="entry name" value="Methyltransferase, zinc-binding domain"/>
    <property type="match status" value="1"/>
</dbReference>
<dbReference type="Gene3D" id="6.10.250.3100">
    <property type="match status" value="1"/>
</dbReference>